<organism evidence="1 2">
    <name type="scientific">Porphyra umbilicalis</name>
    <name type="common">Purple laver</name>
    <name type="synonym">Red alga</name>
    <dbReference type="NCBI Taxonomy" id="2786"/>
    <lineage>
        <taxon>Eukaryota</taxon>
        <taxon>Rhodophyta</taxon>
        <taxon>Bangiophyceae</taxon>
        <taxon>Bangiales</taxon>
        <taxon>Bangiaceae</taxon>
        <taxon>Porphyra</taxon>
    </lineage>
</organism>
<evidence type="ECO:0000313" key="2">
    <source>
        <dbReference type="Proteomes" id="UP000218209"/>
    </source>
</evidence>
<dbReference type="Proteomes" id="UP000218209">
    <property type="component" value="Unassembled WGS sequence"/>
</dbReference>
<dbReference type="EMBL" id="KV919133">
    <property type="protein sequence ID" value="OSX71457.1"/>
    <property type="molecule type" value="Genomic_DNA"/>
</dbReference>
<dbReference type="SUPFAM" id="SSF56112">
    <property type="entry name" value="Protein kinase-like (PK-like)"/>
    <property type="match status" value="1"/>
</dbReference>
<sequence>MDPPPLTDTVSTLSTNPLQEKCAFQALFTADAVRFHVVCLWNTGAGGCRENALLALVAAAHPDVAGRDGEAAAADAATAAGWALVADARPVWSARAAAAAAGDPVPVRLYTANGVLVSTSHPLPTPAAGRRGPIPNTFPGVPVYARPRVARVEALSACHVYRVSVAPAAAAAAAVPPRACVEKRMARSARAFRREVGHLAAAPPHPNLVGLVGLVVDAAGLVEGALLEWIDGPTLADVRAATAADKAKWRSQVRAAVTHLHAAGLTWGDAKTGNVVVRRASRDAVLIDLDGGYTEKWVTKALAGTPRGDWMGVERICHAIDALPTLDDAAPAQSAGDGA</sequence>
<dbReference type="OrthoDB" id="4062651at2759"/>
<proteinExistence type="predicted"/>
<evidence type="ECO:0000313" key="1">
    <source>
        <dbReference type="EMBL" id="OSX71457.1"/>
    </source>
</evidence>
<accession>A0A1X6NSA2</accession>
<evidence type="ECO:0008006" key="3">
    <source>
        <dbReference type="Google" id="ProtNLM"/>
    </source>
</evidence>
<gene>
    <name evidence="1" type="ORF">BU14_0532s0016</name>
</gene>
<protein>
    <recommendedName>
        <fullName evidence="3">Protein kinase domain-containing protein</fullName>
    </recommendedName>
</protein>
<keyword evidence="2" id="KW-1185">Reference proteome</keyword>
<reference evidence="1 2" key="1">
    <citation type="submission" date="2017-03" db="EMBL/GenBank/DDBJ databases">
        <title>WGS assembly of Porphyra umbilicalis.</title>
        <authorList>
            <person name="Brawley S.H."/>
            <person name="Blouin N.A."/>
            <person name="Ficko-Blean E."/>
            <person name="Wheeler G.L."/>
            <person name="Lohr M."/>
            <person name="Goodson H.V."/>
            <person name="Jenkins J.W."/>
            <person name="Blaby-Haas C.E."/>
            <person name="Helliwell K.E."/>
            <person name="Chan C."/>
            <person name="Marriage T."/>
            <person name="Bhattacharya D."/>
            <person name="Klein A.S."/>
            <person name="Badis Y."/>
            <person name="Brodie J."/>
            <person name="Cao Y."/>
            <person name="Collen J."/>
            <person name="Dittami S.M."/>
            <person name="Gachon C.M."/>
            <person name="Green B.R."/>
            <person name="Karpowicz S."/>
            <person name="Kim J.W."/>
            <person name="Kudahl U."/>
            <person name="Lin S."/>
            <person name="Michel G."/>
            <person name="Mittag M."/>
            <person name="Olson B.J."/>
            <person name="Pangilinan J."/>
            <person name="Peng Y."/>
            <person name="Qiu H."/>
            <person name="Shu S."/>
            <person name="Singer J.T."/>
            <person name="Smith A.G."/>
            <person name="Sprecher B.N."/>
            <person name="Wagner V."/>
            <person name="Wang W."/>
            <person name="Wang Z.-Y."/>
            <person name="Yan J."/>
            <person name="Yarish C."/>
            <person name="Zoeuner-Riek S."/>
            <person name="Zhuang Y."/>
            <person name="Zou Y."/>
            <person name="Lindquist E.A."/>
            <person name="Grimwood J."/>
            <person name="Barry K."/>
            <person name="Rokhsar D.S."/>
            <person name="Schmutz J."/>
            <person name="Stiller J.W."/>
            <person name="Grossman A.R."/>
            <person name="Prochnik S.E."/>
        </authorList>
    </citation>
    <scope>NUCLEOTIDE SEQUENCE [LARGE SCALE GENOMIC DNA]</scope>
    <source>
        <strain evidence="1">4086291</strain>
    </source>
</reference>
<dbReference type="InterPro" id="IPR011009">
    <property type="entry name" value="Kinase-like_dom_sf"/>
</dbReference>
<dbReference type="AlphaFoldDB" id="A0A1X6NSA2"/>
<dbReference type="Gene3D" id="1.10.510.10">
    <property type="entry name" value="Transferase(Phosphotransferase) domain 1"/>
    <property type="match status" value="1"/>
</dbReference>
<name>A0A1X6NSA2_PORUM</name>